<gene>
    <name evidence="2" type="ORF">QP177_03160</name>
</gene>
<dbReference type="RefSeq" id="WP_004116273.1">
    <property type="nucleotide sequence ID" value="NZ_CP083175.1"/>
</dbReference>
<feature type="chain" id="PRO_5044863520" evidence="1">
    <location>
        <begin position="26"/>
        <end position="447"/>
    </location>
</feature>
<accession>A0ABD4Z9Y9</accession>
<dbReference type="PANTHER" id="PTHR43649">
    <property type="entry name" value="ARABINOSE-BINDING PROTEIN-RELATED"/>
    <property type="match status" value="1"/>
</dbReference>
<feature type="signal peptide" evidence="1">
    <location>
        <begin position="1"/>
        <end position="25"/>
    </location>
</feature>
<sequence length="447" mass="47903">MKRQTILQLALVGVLSLGLTLSGCGNPAAMSNNSDESTTSANYWPNANRKLSGVKLTFWVGQSDNKVPVRVIKDFEHATGAKVDLQTIPDTYENNVQTKITTGDMPDLATWEPTNSMLAGFVSTGKLQKLDHAPWVKNYASGISDLGKTKGHRYAALISPVNVMGVWYNKKVFEKAGITDLPKGWDGLLEAAKKIQKTHAAQSPFFEMGGSQWGTQWGVQVQLAESARAGLWDRVNSGKEKFTDKIIMAAIKNYKKLFDDGLFNNDAGSATLNDQAAALFEGKAGMIFGNNAQFNIAAALANNDKKVIDDTLGFLPISASGNISSLSPGASSAVVAFKTGDAQRESAARQFLNFWMSVGYKNFVNDRNLVSALKTVDSPSTVPQALIDAANSIGHSAPSMQSAAIANPDLYLNLANMINGTVNPEQVAKATQDQFAQIAKAQGAKGF</sequence>
<keyword evidence="1" id="KW-0732">Signal</keyword>
<evidence type="ECO:0000313" key="3">
    <source>
        <dbReference type="Proteomes" id="UP001240561"/>
    </source>
</evidence>
<dbReference type="Pfam" id="PF01547">
    <property type="entry name" value="SBP_bac_1"/>
    <property type="match status" value="1"/>
</dbReference>
<organism evidence="2 3">
    <name type="scientific">Gardnerella vaginalis</name>
    <dbReference type="NCBI Taxonomy" id="2702"/>
    <lineage>
        <taxon>Bacteria</taxon>
        <taxon>Bacillati</taxon>
        <taxon>Actinomycetota</taxon>
        <taxon>Actinomycetes</taxon>
        <taxon>Bifidobacteriales</taxon>
        <taxon>Bifidobacteriaceae</taxon>
        <taxon>Gardnerella</taxon>
    </lineage>
</organism>
<evidence type="ECO:0000256" key="1">
    <source>
        <dbReference type="SAM" id="SignalP"/>
    </source>
</evidence>
<dbReference type="AlphaFoldDB" id="A0ABD4Z9Y9"/>
<comment type="caution">
    <text evidence="2">The sequence shown here is derived from an EMBL/GenBank/DDBJ whole genome shotgun (WGS) entry which is preliminary data.</text>
</comment>
<proteinExistence type="predicted"/>
<dbReference type="Gene3D" id="3.40.190.10">
    <property type="entry name" value="Periplasmic binding protein-like II"/>
    <property type="match status" value="2"/>
</dbReference>
<evidence type="ECO:0000313" key="2">
    <source>
        <dbReference type="EMBL" id="MDK6695567.1"/>
    </source>
</evidence>
<dbReference type="PANTHER" id="PTHR43649:SF12">
    <property type="entry name" value="DIACETYLCHITOBIOSE BINDING PROTEIN DASA"/>
    <property type="match status" value="1"/>
</dbReference>
<dbReference type="PROSITE" id="PS51257">
    <property type="entry name" value="PROKAR_LIPOPROTEIN"/>
    <property type="match status" value="1"/>
</dbReference>
<dbReference type="EMBL" id="JASOGJ010000003">
    <property type="protein sequence ID" value="MDK6695567.1"/>
    <property type="molecule type" value="Genomic_DNA"/>
</dbReference>
<dbReference type="SUPFAM" id="SSF53850">
    <property type="entry name" value="Periplasmic binding protein-like II"/>
    <property type="match status" value="1"/>
</dbReference>
<reference evidence="2 3" key="1">
    <citation type="submission" date="2023-05" db="EMBL/GenBank/DDBJ databases">
        <title>Cataloging the Phylogenetic Diversity of Human Bladder Bacteria.</title>
        <authorList>
            <person name="Du J."/>
        </authorList>
    </citation>
    <scope>NUCLEOTIDE SEQUENCE [LARGE SCALE GENOMIC DNA]</scope>
    <source>
        <strain evidence="2 3">UMB9230</strain>
    </source>
</reference>
<dbReference type="InterPro" id="IPR050490">
    <property type="entry name" value="Bact_solute-bd_prot1"/>
</dbReference>
<dbReference type="InterPro" id="IPR006059">
    <property type="entry name" value="SBP"/>
</dbReference>
<protein>
    <submittedName>
        <fullName evidence="2">Extracellular solute-binding protein</fullName>
    </submittedName>
</protein>
<dbReference type="Proteomes" id="UP001240561">
    <property type="component" value="Unassembled WGS sequence"/>
</dbReference>
<name>A0ABD4Z9Y9_GARVA</name>